<protein>
    <recommendedName>
        <fullName evidence="4 13">Outer-membrane lipoprotein LolB</fullName>
    </recommendedName>
</protein>
<sequence>MRRLLVLGFGVLWLAACAVQPPESNPAAKSLSVAAWEPPEAPGAWTLSGRASLAFDDEAGTASLRWEESTEGYQLDLRGALGSGRLRLVGQADTVTLTTADGDQYTASSPTELVRAVTGYNLPVGLLRWWVRGQPVPWMDGEVSLDAQGRAVALDQGGWRVRYARYARQAGYWLPARVEVRHEAIQMRLVIRDWQVEN</sequence>
<dbReference type="GO" id="GO:0015031">
    <property type="term" value="P:protein transport"/>
    <property type="evidence" value="ECO:0007669"/>
    <property type="project" value="UniProtKB-KW"/>
</dbReference>
<dbReference type="HAMAP" id="MF_00233">
    <property type="entry name" value="LolB"/>
    <property type="match status" value="1"/>
</dbReference>
<evidence type="ECO:0000256" key="4">
    <source>
        <dbReference type="ARBA" id="ARBA00016202"/>
    </source>
</evidence>
<keyword evidence="11 13" id="KW-0998">Cell outer membrane</keyword>
<accession>R4VH27</accession>
<evidence type="ECO:0000256" key="6">
    <source>
        <dbReference type="ARBA" id="ARBA00022729"/>
    </source>
</evidence>
<dbReference type="RefSeq" id="WP_016353813.1">
    <property type="nucleotide sequence ID" value="NC_021291.1"/>
</dbReference>
<dbReference type="KEGG" id="ssal:SPISAL_07060"/>
<keyword evidence="8 13" id="KW-0472">Membrane</keyword>
<keyword evidence="7 13" id="KW-0653">Protein transport</keyword>
<comment type="similarity">
    <text evidence="2 13">Belongs to the LolB family.</text>
</comment>
<evidence type="ECO:0000256" key="7">
    <source>
        <dbReference type="ARBA" id="ARBA00022927"/>
    </source>
</evidence>
<evidence type="ECO:0000256" key="9">
    <source>
        <dbReference type="ARBA" id="ARBA00023139"/>
    </source>
</evidence>
<keyword evidence="12 13" id="KW-0449">Lipoprotein</keyword>
<evidence type="ECO:0000256" key="14">
    <source>
        <dbReference type="SAM" id="SignalP"/>
    </source>
</evidence>
<dbReference type="GO" id="GO:0044874">
    <property type="term" value="P:lipoprotein localization to outer membrane"/>
    <property type="evidence" value="ECO:0007669"/>
    <property type="project" value="UniProtKB-UniRule"/>
</dbReference>
<name>R4VH27_9GAMM</name>
<dbReference type="InterPro" id="IPR004565">
    <property type="entry name" value="OM_lipoprot_LolB"/>
</dbReference>
<dbReference type="GO" id="GO:0009279">
    <property type="term" value="C:cell outer membrane"/>
    <property type="evidence" value="ECO:0007669"/>
    <property type="project" value="UniProtKB-SubCell"/>
</dbReference>
<dbReference type="Proteomes" id="UP000017881">
    <property type="component" value="Chromosome"/>
</dbReference>
<dbReference type="Gene3D" id="2.50.20.10">
    <property type="entry name" value="Lipoprotein localisation LolA/LolB/LppX"/>
    <property type="match status" value="1"/>
</dbReference>
<organism evidence="15 16">
    <name type="scientific">Spiribacter salinus M19-40</name>
    <dbReference type="NCBI Taxonomy" id="1260251"/>
    <lineage>
        <taxon>Bacteria</taxon>
        <taxon>Pseudomonadati</taxon>
        <taxon>Pseudomonadota</taxon>
        <taxon>Gammaproteobacteria</taxon>
        <taxon>Chromatiales</taxon>
        <taxon>Ectothiorhodospiraceae</taxon>
        <taxon>Spiribacter</taxon>
    </lineage>
</organism>
<dbReference type="NCBIfam" id="TIGR00548">
    <property type="entry name" value="lolB"/>
    <property type="match status" value="1"/>
</dbReference>
<feature type="signal peptide" evidence="14">
    <location>
        <begin position="1"/>
        <end position="18"/>
    </location>
</feature>
<keyword evidence="6 13" id="KW-0732">Signal</keyword>
<evidence type="ECO:0000256" key="5">
    <source>
        <dbReference type="ARBA" id="ARBA00022448"/>
    </source>
</evidence>
<feature type="chain" id="PRO_5008975189" description="Outer-membrane lipoprotein LolB" evidence="14">
    <location>
        <begin position="19"/>
        <end position="198"/>
    </location>
</feature>
<keyword evidence="10 13" id="KW-0143">Chaperone</keyword>
<evidence type="ECO:0000313" key="15">
    <source>
        <dbReference type="EMBL" id="AGM41506.1"/>
    </source>
</evidence>
<evidence type="ECO:0000256" key="13">
    <source>
        <dbReference type="HAMAP-Rule" id="MF_00233"/>
    </source>
</evidence>
<evidence type="ECO:0000256" key="3">
    <source>
        <dbReference type="ARBA" id="ARBA00011245"/>
    </source>
</evidence>
<dbReference type="HOGENOM" id="CLU_092816_2_1_6"/>
<dbReference type="CDD" id="cd16326">
    <property type="entry name" value="LolB"/>
    <property type="match status" value="1"/>
</dbReference>
<evidence type="ECO:0000256" key="11">
    <source>
        <dbReference type="ARBA" id="ARBA00023237"/>
    </source>
</evidence>
<dbReference type="SUPFAM" id="SSF89392">
    <property type="entry name" value="Prokaryotic lipoproteins and lipoprotein localization factors"/>
    <property type="match status" value="1"/>
</dbReference>
<comment type="subunit">
    <text evidence="3 13">Monomer.</text>
</comment>
<keyword evidence="9 13" id="KW-0564">Palmitate</keyword>
<keyword evidence="5 13" id="KW-0813">Transport</keyword>
<dbReference type="AlphaFoldDB" id="R4VH27"/>
<evidence type="ECO:0000256" key="1">
    <source>
        <dbReference type="ARBA" id="ARBA00004459"/>
    </source>
</evidence>
<dbReference type="PROSITE" id="PS51257">
    <property type="entry name" value="PROKAR_LIPOPROTEIN"/>
    <property type="match status" value="1"/>
</dbReference>
<evidence type="ECO:0000256" key="10">
    <source>
        <dbReference type="ARBA" id="ARBA00023186"/>
    </source>
</evidence>
<comment type="function">
    <text evidence="13">Plays a critical role in the incorporation of lipoproteins in the outer membrane after they are released by the LolA protein.</text>
</comment>
<gene>
    <name evidence="13" type="primary">lolB</name>
    <name evidence="15" type="ORF">SPISAL_07060</name>
</gene>
<dbReference type="InterPro" id="IPR029046">
    <property type="entry name" value="LolA/LolB/LppX"/>
</dbReference>
<keyword evidence="16" id="KW-1185">Reference proteome</keyword>
<dbReference type="eggNOG" id="COG3017">
    <property type="taxonomic scope" value="Bacteria"/>
</dbReference>
<dbReference type="EMBL" id="CP005963">
    <property type="protein sequence ID" value="AGM41506.1"/>
    <property type="molecule type" value="Genomic_DNA"/>
</dbReference>
<evidence type="ECO:0000313" key="16">
    <source>
        <dbReference type="Proteomes" id="UP000017881"/>
    </source>
</evidence>
<reference evidence="15 16" key="1">
    <citation type="journal article" date="2013" name="Genome Announc.">
        <title>Draft Genome of Spiribacter salinus M19-40, an Abundant Gammaproteobacterium in Aquatic Hypersaline Environments.</title>
        <authorList>
            <person name="Leon M.J."/>
            <person name="Ghai R."/>
            <person name="Fernandez A.B."/>
            <person name="Sanchez-Porro C."/>
            <person name="Rodriguez-Valera F."/>
            <person name="Ventosa A."/>
        </authorList>
    </citation>
    <scope>NUCLEOTIDE SEQUENCE [LARGE SCALE GENOMIC DNA]</scope>
    <source>
        <strain evidence="15">M19-40</strain>
    </source>
</reference>
<dbReference type="Pfam" id="PF03550">
    <property type="entry name" value="LolB"/>
    <property type="match status" value="1"/>
</dbReference>
<evidence type="ECO:0000256" key="12">
    <source>
        <dbReference type="ARBA" id="ARBA00023288"/>
    </source>
</evidence>
<proteinExistence type="inferred from homology"/>
<evidence type="ECO:0000256" key="2">
    <source>
        <dbReference type="ARBA" id="ARBA00009696"/>
    </source>
</evidence>
<evidence type="ECO:0000256" key="8">
    <source>
        <dbReference type="ARBA" id="ARBA00023136"/>
    </source>
</evidence>
<comment type="subcellular location">
    <subcellularLocation>
        <location evidence="1 13">Cell outer membrane</location>
        <topology evidence="1 13">Lipid-anchor</topology>
    </subcellularLocation>
</comment>